<dbReference type="EMBL" id="CAVMBE010000019">
    <property type="protein sequence ID" value="CAK3982320.1"/>
    <property type="molecule type" value="Genomic_DNA"/>
</dbReference>
<accession>A0AAI8YXH6</accession>
<feature type="compositionally biased region" description="Basic residues" evidence="1">
    <location>
        <begin position="91"/>
        <end position="108"/>
    </location>
</feature>
<gene>
    <name evidence="2" type="ORF">LECACI_7A003792</name>
</gene>
<sequence>MSSTEHKIPTNITTTGHKRKRTSQEQLPEEIAWTAARCNRLLRTISSRLSTLRRLLSTESQIEASRQSARPKLLPKAGNKTSDADPVWLPKGRKRTAAGRTYAGKRRAASQQHPKPPRRDEVRSLAFPSPFVKRLAMNTASEDENIPPPDHHEEESMWCKLQAQQPHQRRKSRQLPIRPKSSIQEAENGLLSAVATLLDQTKSPKAREPRKTGTRSLLSTCLRKVPDYIDFEAEEEAEQEDGTENTTSEVFTYLEQALGMKREPGWHGLRQVVQSQGLFVIRQAVEENLLSSATIKALVSKCMRNGNPDEGSEILQTWLGSLKTPTAAQLAESMMMCSDNARIRLAVRLMELEPANMTRISASVWDNVLGLLTRGTDSEACAFLISCAKASRALEDQGSLASTTLSAMKSAMIKITVMATATLLLNGSTSGVELLVETIHRIGANAACDFLDSTSNKPPDLTAFFVMCSQILLCLDASSNPTYDVLSTGALTTLLDPIKRGRLGCSVRVRNQQDSFASAFAEGAMELEKHITLGLIERLLDRILELDSMEPVLEQVAVQAILQARQSSDAREDQMYTEYLRRLTATGRDENGRTPFGTSKKPAGFRWEEGLCEWVTTTAFPTKILQESEEVVVEPSTPEEQYDSASPTKPLPNYEEVVMTPETPDEPYCSPRVIGKHASPDVLALSAKPKRRSMGSLSWKVSKRRADVDDAQPCWLAQRRKSSRISAKEDSGDELGF</sequence>
<feature type="region of interest" description="Disordered" evidence="1">
    <location>
        <begin position="1"/>
        <end position="27"/>
    </location>
</feature>
<name>A0AAI8YXH6_9PEZI</name>
<feature type="region of interest" description="Disordered" evidence="1">
    <location>
        <begin position="60"/>
        <end position="125"/>
    </location>
</feature>
<evidence type="ECO:0000256" key="1">
    <source>
        <dbReference type="SAM" id="MobiDB-lite"/>
    </source>
</evidence>
<dbReference type="Proteomes" id="UP001296104">
    <property type="component" value="Unassembled WGS sequence"/>
</dbReference>
<keyword evidence="3" id="KW-1185">Reference proteome</keyword>
<evidence type="ECO:0000313" key="2">
    <source>
        <dbReference type="EMBL" id="CAK3982320.1"/>
    </source>
</evidence>
<dbReference type="AlphaFoldDB" id="A0AAI8YXH6"/>
<feature type="region of interest" description="Disordered" evidence="1">
    <location>
        <begin position="684"/>
        <end position="707"/>
    </location>
</feature>
<feature type="region of interest" description="Disordered" evidence="1">
    <location>
        <begin position="162"/>
        <end position="182"/>
    </location>
</feature>
<proteinExistence type="predicted"/>
<protein>
    <submittedName>
        <fullName evidence="2">Uncharacterized protein</fullName>
    </submittedName>
</protein>
<evidence type="ECO:0000313" key="3">
    <source>
        <dbReference type="Proteomes" id="UP001296104"/>
    </source>
</evidence>
<organism evidence="2 3">
    <name type="scientific">Lecanosticta acicola</name>
    <dbReference type="NCBI Taxonomy" id="111012"/>
    <lineage>
        <taxon>Eukaryota</taxon>
        <taxon>Fungi</taxon>
        <taxon>Dikarya</taxon>
        <taxon>Ascomycota</taxon>
        <taxon>Pezizomycotina</taxon>
        <taxon>Dothideomycetes</taxon>
        <taxon>Dothideomycetidae</taxon>
        <taxon>Mycosphaerellales</taxon>
        <taxon>Mycosphaerellaceae</taxon>
        <taxon>Lecanosticta</taxon>
    </lineage>
</organism>
<feature type="region of interest" description="Disordered" evidence="1">
    <location>
        <begin position="626"/>
        <end position="652"/>
    </location>
</feature>
<reference evidence="2" key="1">
    <citation type="submission" date="2023-11" db="EMBL/GenBank/DDBJ databases">
        <authorList>
            <person name="Alioto T."/>
            <person name="Alioto T."/>
            <person name="Gomez Garrido J."/>
        </authorList>
    </citation>
    <scope>NUCLEOTIDE SEQUENCE</scope>
</reference>
<comment type="caution">
    <text evidence="2">The sequence shown here is derived from an EMBL/GenBank/DDBJ whole genome shotgun (WGS) entry which is preliminary data.</text>
</comment>